<dbReference type="InterPro" id="IPR037108">
    <property type="entry name" value="TM1727-like_C_sf"/>
</dbReference>
<dbReference type="InterPro" id="IPR036291">
    <property type="entry name" value="NAD(P)-bd_dom_sf"/>
</dbReference>
<proteinExistence type="predicted"/>
<dbReference type="SUPFAM" id="SSF48179">
    <property type="entry name" value="6-phosphogluconate dehydrogenase C-terminal domain-like"/>
    <property type="match status" value="1"/>
</dbReference>
<accession>A0A246GL44</accession>
<dbReference type="Gene3D" id="3.40.50.720">
    <property type="entry name" value="NAD(P)-binding Rossmann-like Domain"/>
    <property type="match status" value="1"/>
</dbReference>
<comment type="caution">
    <text evidence="2">The sequence shown here is derived from an EMBL/GenBank/DDBJ whole genome shotgun (WGS) entry which is preliminary data.</text>
</comment>
<dbReference type="PANTHER" id="PTHR40459">
    <property type="entry name" value="CONSERVED HYPOTHETICAL ALANINE AND LEUCINE RICH PROTEIN"/>
    <property type="match status" value="1"/>
</dbReference>
<dbReference type="EMBL" id="MTCZ01000007">
    <property type="protein sequence ID" value="OWP85105.1"/>
    <property type="molecule type" value="Genomic_DNA"/>
</dbReference>
<dbReference type="Proteomes" id="UP000197768">
    <property type="component" value="Unassembled WGS sequence"/>
</dbReference>
<feature type="domain" description="DUF2520" evidence="1">
    <location>
        <begin position="122"/>
        <end position="246"/>
    </location>
</feature>
<dbReference type="Pfam" id="PF10728">
    <property type="entry name" value="DUF2520"/>
    <property type="match status" value="1"/>
</dbReference>
<dbReference type="Gene3D" id="1.10.1040.20">
    <property type="entry name" value="ProC-like, C-terminal domain"/>
    <property type="match status" value="1"/>
</dbReference>
<dbReference type="InterPro" id="IPR018931">
    <property type="entry name" value="DUF2520"/>
</dbReference>
<evidence type="ECO:0000259" key="1">
    <source>
        <dbReference type="Pfam" id="PF10728"/>
    </source>
</evidence>
<dbReference type="SUPFAM" id="SSF51735">
    <property type="entry name" value="NAD(P)-binding Rossmann-fold domains"/>
    <property type="match status" value="1"/>
</dbReference>
<dbReference type="AlphaFoldDB" id="A0A246GL44"/>
<evidence type="ECO:0000313" key="2">
    <source>
        <dbReference type="EMBL" id="OWP85105.1"/>
    </source>
</evidence>
<sequence length="250" mass="28606">MTTVVILGSGNVALHLIKTFQLTEEIKVTQVYTRNKTTEIPDFPKEHIVHSLSELKEADFYILSVTDAAIHSLAEKIPFQNKLIVHTSGTISMQLLPKTARKGVFYPLQTFSKNKAISFKEIPICLETEHEQDYLLLEKIAQSISNRVYKIDSNQRKSLHVSAVFVCNFVNHLYQIGNEICFENKIPFEILQPLIEETAHKIKTLNPKEAQTGPAKRKDTITINEHLHFLQNDTHKEIYKLLTKSIIDNV</sequence>
<gene>
    <name evidence="2" type="ORF">BWK59_01655</name>
</gene>
<evidence type="ECO:0000313" key="3">
    <source>
        <dbReference type="Proteomes" id="UP000197768"/>
    </source>
</evidence>
<organism evidence="2 3">
    <name type="scientific">Flavobacterium davisii</name>
    <dbReference type="NCBI Taxonomy" id="2906077"/>
    <lineage>
        <taxon>Bacteria</taxon>
        <taxon>Pseudomonadati</taxon>
        <taxon>Bacteroidota</taxon>
        <taxon>Flavobacteriia</taxon>
        <taxon>Flavobacteriales</taxon>
        <taxon>Flavobacteriaceae</taxon>
        <taxon>Flavobacterium</taxon>
    </lineage>
</organism>
<reference evidence="2 3" key="1">
    <citation type="journal article" date="2017" name="Infect. Genet. Evol.">
        <title>Comparative genome analysis of fish pathogen Flavobacterium columnare reveals extensive sequence diversity within the species.</title>
        <authorList>
            <person name="Kayansamruaj P."/>
            <person name="Dong H.T."/>
            <person name="Hirono I."/>
            <person name="Kondo H."/>
            <person name="Senapin S."/>
            <person name="Rodkhum C."/>
        </authorList>
    </citation>
    <scope>NUCLEOTIDE SEQUENCE [LARGE SCALE GENOMIC DNA]</scope>
    <source>
        <strain evidence="2 3">1215</strain>
    </source>
</reference>
<name>A0A246GL44_9FLAO</name>
<dbReference type="InterPro" id="IPR008927">
    <property type="entry name" value="6-PGluconate_DH-like_C_sf"/>
</dbReference>
<dbReference type="PANTHER" id="PTHR40459:SF1">
    <property type="entry name" value="CONSERVED HYPOTHETICAL ALANINE AND LEUCINE RICH PROTEIN"/>
    <property type="match status" value="1"/>
</dbReference>
<protein>
    <recommendedName>
        <fullName evidence="1">DUF2520 domain-containing protein</fullName>
    </recommendedName>
</protein>
<dbReference type="RefSeq" id="WP_088390418.1">
    <property type="nucleotide sequence ID" value="NZ_MTCZ01000007.1"/>
</dbReference>